<reference evidence="3" key="1">
    <citation type="journal article" date="2021" name="PeerJ">
        <title>Extensive microbial diversity within the chicken gut microbiome revealed by metagenomics and culture.</title>
        <authorList>
            <person name="Gilroy R."/>
            <person name="Ravi A."/>
            <person name="Getino M."/>
            <person name="Pursley I."/>
            <person name="Horton D.L."/>
            <person name="Alikhan N.F."/>
            <person name="Baker D."/>
            <person name="Gharbi K."/>
            <person name="Hall N."/>
            <person name="Watson M."/>
            <person name="Adriaenssens E.M."/>
            <person name="Foster-Nyarko E."/>
            <person name="Jarju S."/>
            <person name="Secka A."/>
            <person name="Antonio M."/>
            <person name="Oren A."/>
            <person name="Chaudhuri R.R."/>
            <person name="La Ragione R."/>
            <person name="Hildebrand F."/>
            <person name="Pallen M.J."/>
        </authorList>
    </citation>
    <scope>NUCLEOTIDE SEQUENCE</scope>
    <source>
        <strain evidence="3">ChiGjej1B1-98</strain>
    </source>
</reference>
<comment type="caution">
    <text evidence="3">The sequence shown here is derived from an EMBL/GenBank/DDBJ whole genome shotgun (WGS) entry which is preliminary data.</text>
</comment>
<dbReference type="Pfam" id="PF00814">
    <property type="entry name" value="TsaD"/>
    <property type="match status" value="1"/>
</dbReference>
<evidence type="ECO:0000256" key="1">
    <source>
        <dbReference type="SAM" id="MobiDB-lite"/>
    </source>
</evidence>
<dbReference type="AlphaFoldDB" id="A0A9D1YSD5"/>
<dbReference type="NCBIfam" id="TIGR03725">
    <property type="entry name" value="T6A_YeaZ"/>
    <property type="match status" value="1"/>
</dbReference>
<keyword evidence="3" id="KW-0012">Acyltransferase</keyword>
<dbReference type="GO" id="GO:0061711">
    <property type="term" value="F:tRNA N(6)-L-threonylcarbamoyladenine synthase activity"/>
    <property type="evidence" value="ECO:0007669"/>
    <property type="project" value="UniProtKB-EC"/>
</dbReference>
<dbReference type="Gene3D" id="3.30.420.40">
    <property type="match status" value="1"/>
</dbReference>
<sequence>MIIAIDTSLGTSFALVDGDTALIDHRGTDTRRHAETLGPLLQRAMEHRDRITSVVVGMGPGAFTGLRVGIAAGESLAMGLGVPCIGVCSHDAAGSMTKGEAVVTSDVRRNERAWSLFRDGIRVDGPHLAPQDAVPIPDAAARLDVDSVDCVALAAASLTAEPERRALYLRPADAVQPRPPKSVSSSKRATQESAASAQQQGEGAAR</sequence>
<dbReference type="InterPro" id="IPR000905">
    <property type="entry name" value="Gcp-like_dom"/>
</dbReference>
<accession>A0A9D1YSD5</accession>
<evidence type="ECO:0000313" key="3">
    <source>
        <dbReference type="EMBL" id="HIY64929.1"/>
    </source>
</evidence>
<dbReference type="InterPro" id="IPR043129">
    <property type="entry name" value="ATPase_NBD"/>
</dbReference>
<feature type="compositionally biased region" description="Low complexity" evidence="1">
    <location>
        <begin position="181"/>
        <end position="206"/>
    </location>
</feature>
<keyword evidence="3" id="KW-0808">Transferase</keyword>
<gene>
    <name evidence="3" type="primary">tsaB</name>
    <name evidence="3" type="ORF">H9830_01470</name>
</gene>
<dbReference type="GO" id="GO:0002949">
    <property type="term" value="P:tRNA threonylcarbamoyladenosine modification"/>
    <property type="evidence" value="ECO:0007669"/>
    <property type="project" value="InterPro"/>
</dbReference>
<protein>
    <submittedName>
        <fullName evidence="3">tRNA (Adenosine(37)-N6)-threonylcarbamoyltransferase complex dimerization subunit type 1 TsaB</fullName>
        <ecNumber evidence="3">2.3.1.234</ecNumber>
    </submittedName>
</protein>
<dbReference type="InterPro" id="IPR022496">
    <property type="entry name" value="T6A_TsaB"/>
</dbReference>
<feature type="domain" description="Gcp-like" evidence="2">
    <location>
        <begin position="31"/>
        <end position="114"/>
    </location>
</feature>
<dbReference type="Proteomes" id="UP000824005">
    <property type="component" value="Unassembled WGS sequence"/>
</dbReference>
<evidence type="ECO:0000313" key="4">
    <source>
        <dbReference type="Proteomes" id="UP000824005"/>
    </source>
</evidence>
<dbReference type="EMBL" id="DXDC01000038">
    <property type="protein sequence ID" value="HIY64929.1"/>
    <property type="molecule type" value="Genomic_DNA"/>
</dbReference>
<proteinExistence type="predicted"/>
<dbReference type="SUPFAM" id="SSF53067">
    <property type="entry name" value="Actin-like ATPase domain"/>
    <property type="match status" value="1"/>
</dbReference>
<dbReference type="EC" id="2.3.1.234" evidence="3"/>
<reference evidence="3" key="2">
    <citation type="submission" date="2021-04" db="EMBL/GenBank/DDBJ databases">
        <authorList>
            <person name="Gilroy R."/>
        </authorList>
    </citation>
    <scope>NUCLEOTIDE SEQUENCE</scope>
    <source>
        <strain evidence="3">ChiGjej1B1-98</strain>
    </source>
</reference>
<organism evidence="3 4">
    <name type="scientific">Candidatus Agrococcus pullicola</name>
    <dbReference type="NCBI Taxonomy" id="2838429"/>
    <lineage>
        <taxon>Bacteria</taxon>
        <taxon>Bacillati</taxon>
        <taxon>Actinomycetota</taxon>
        <taxon>Actinomycetes</taxon>
        <taxon>Micrococcales</taxon>
        <taxon>Microbacteriaceae</taxon>
        <taxon>Agrococcus</taxon>
    </lineage>
</organism>
<name>A0A9D1YSD5_9MICO</name>
<feature type="region of interest" description="Disordered" evidence="1">
    <location>
        <begin position="166"/>
        <end position="206"/>
    </location>
</feature>
<evidence type="ECO:0000259" key="2">
    <source>
        <dbReference type="Pfam" id="PF00814"/>
    </source>
</evidence>